<name>A0A1D8N753_YARLL</name>
<keyword evidence="2" id="KW-0472">Membrane</keyword>
<dbReference type="Proteomes" id="UP000182444">
    <property type="component" value="Chromosome 1B"/>
</dbReference>
<evidence type="ECO:0000313" key="4">
    <source>
        <dbReference type="Proteomes" id="UP000182444"/>
    </source>
</evidence>
<keyword evidence="2" id="KW-1133">Transmembrane helix</keyword>
<evidence type="ECO:0000256" key="2">
    <source>
        <dbReference type="SAM" id="Phobius"/>
    </source>
</evidence>
<dbReference type="RefSeq" id="XP_068138160.1">
    <property type="nucleotide sequence ID" value="XM_068282059.1"/>
</dbReference>
<feature type="compositionally biased region" description="Basic and acidic residues" evidence="1">
    <location>
        <begin position="1"/>
        <end position="12"/>
    </location>
</feature>
<accession>A0A1D8N753</accession>
<organism evidence="3 4">
    <name type="scientific">Yarrowia lipolytica</name>
    <name type="common">Candida lipolytica</name>
    <dbReference type="NCBI Taxonomy" id="4952"/>
    <lineage>
        <taxon>Eukaryota</taxon>
        <taxon>Fungi</taxon>
        <taxon>Dikarya</taxon>
        <taxon>Ascomycota</taxon>
        <taxon>Saccharomycotina</taxon>
        <taxon>Dipodascomycetes</taxon>
        <taxon>Dipodascales</taxon>
        <taxon>Dipodascales incertae sedis</taxon>
        <taxon>Yarrowia</taxon>
    </lineage>
</organism>
<feature type="transmembrane region" description="Helical" evidence="2">
    <location>
        <begin position="77"/>
        <end position="98"/>
    </location>
</feature>
<feature type="region of interest" description="Disordered" evidence="1">
    <location>
        <begin position="1"/>
        <end position="20"/>
    </location>
</feature>
<proteinExistence type="predicted"/>
<evidence type="ECO:0000256" key="1">
    <source>
        <dbReference type="SAM" id="MobiDB-lite"/>
    </source>
</evidence>
<dbReference type="GeneID" id="94582712"/>
<sequence length="191" mass="21226">MEPTKHGTDVPRHNQQHCSRQRTLEIAEYRCKKPSLAPLNPAPHLTTMRIAPQTIQIRPVNTRDGAPSTHNGRTRNARVVVVIIDVVLGKILVTLLAVETLHKPRRRRSKPVGSTRLLSCTPLSGISQMLHGHSMGIPIHRLLLEPLVSVGTLGGRRVGRRVGRRSELHIAHGRVSTAHIHVHHLVAKIRV</sequence>
<dbReference type="VEuPathDB" id="FungiDB:YALI1_B12874g"/>
<protein>
    <submittedName>
        <fullName evidence="3">Uncharacterized protein</fullName>
    </submittedName>
</protein>
<keyword evidence="2" id="KW-0812">Transmembrane</keyword>
<dbReference type="EMBL" id="CP017554">
    <property type="protein sequence ID" value="AOW01467.1"/>
    <property type="molecule type" value="Genomic_DNA"/>
</dbReference>
<evidence type="ECO:0000313" key="3">
    <source>
        <dbReference type="EMBL" id="AOW01467.1"/>
    </source>
</evidence>
<reference evidence="3 4" key="1">
    <citation type="journal article" date="2016" name="PLoS ONE">
        <title>Sequence Assembly of Yarrowia lipolytica Strain W29/CLIB89 Shows Transposable Element Diversity.</title>
        <authorList>
            <person name="Magnan C."/>
            <person name="Yu J."/>
            <person name="Chang I."/>
            <person name="Jahn E."/>
            <person name="Kanomata Y."/>
            <person name="Wu J."/>
            <person name="Zeller M."/>
            <person name="Oakes M."/>
            <person name="Baldi P."/>
            <person name="Sandmeyer S."/>
        </authorList>
    </citation>
    <scope>NUCLEOTIDE SEQUENCE [LARGE SCALE GENOMIC DNA]</scope>
    <source>
        <strain evidence="4">CLIB89(W29)</strain>
    </source>
</reference>
<gene>
    <name evidence="3" type="ORF">YALI1_B12874g</name>
</gene>
<feature type="region of interest" description="Disordered" evidence="1">
    <location>
        <begin position="52"/>
        <end position="72"/>
    </location>
</feature>
<dbReference type="AlphaFoldDB" id="A0A1D8N753"/>